<reference evidence="1 2" key="1">
    <citation type="submission" date="2024-02" db="EMBL/GenBank/DDBJ databases">
        <title>High-quality chromosome-scale genome assembly of Pensacola bahiagrass (Paspalum notatum Flugge var. saurae).</title>
        <authorList>
            <person name="Vega J.M."/>
            <person name="Podio M."/>
            <person name="Orjuela J."/>
            <person name="Siena L.A."/>
            <person name="Pessino S.C."/>
            <person name="Combes M.C."/>
            <person name="Mariac C."/>
            <person name="Albertini E."/>
            <person name="Pupilli F."/>
            <person name="Ortiz J.P.A."/>
            <person name="Leblanc O."/>
        </authorList>
    </citation>
    <scope>NUCLEOTIDE SEQUENCE [LARGE SCALE GENOMIC DNA]</scope>
    <source>
        <strain evidence="1">R1</strain>
        <tissue evidence="1">Leaf</tissue>
    </source>
</reference>
<protein>
    <submittedName>
        <fullName evidence="1">Uncharacterized protein</fullName>
    </submittedName>
</protein>
<dbReference type="AlphaFoldDB" id="A0AAQ3TRF1"/>
<dbReference type="EMBL" id="CP144749">
    <property type="protein sequence ID" value="WVZ76854.1"/>
    <property type="molecule type" value="Genomic_DNA"/>
</dbReference>
<proteinExistence type="predicted"/>
<organism evidence="1 2">
    <name type="scientific">Paspalum notatum var. saurae</name>
    <dbReference type="NCBI Taxonomy" id="547442"/>
    <lineage>
        <taxon>Eukaryota</taxon>
        <taxon>Viridiplantae</taxon>
        <taxon>Streptophyta</taxon>
        <taxon>Embryophyta</taxon>
        <taxon>Tracheophyta</taxon>
        <taxon>Spermatophyta</taxon>
        <taxon>Magnoliopsida</taxon>
        <taxon>Liliopsida</taxon>
        <taxon>Poales</taxon>
        <taxon>Poaceae</taxon>
        <taxon>PACMAD clade</taxon>
        <taxon>Panicoideae</taxon>
        <taxon>Andropogonodae</taxon>
        <taxon>Paspaleae</taxon>
        <taxon>Paspalinae</taxon>
        <taxon>Paspalum</taxon>
    </lineage>
</organism>
<name>A0AAQ3TRF1_PASNO</name>
<evidence type="ECO:0000313" key="2">
    <source>
        <dbReference type="Proteomes" id="UP001341281"/>
    </source>
</evidence>
<accession>A0AAQ3TRF1</accession>
<dbReference type="PANTHER" id="PTHR36478">
    <property type="entry name" value="OS04G0614237 PROTEIN-RELATED"/>
    <property type="match status" value="1"/>
</dbReference>
<evidence type="ECO:0000313" key="1">
    <source>
        <dbReference type="EMBL" id="WVZ76854.1"/>
    </source>
</evidence>
<feature type="non-terminal residue" evidence="1">
    <location>
        <position position="205"/>
    </location>
</feature>
<dbReference type="Proteomes" id="UP001341281">
    <property type="component" value="Chromosome 05"/>
</dbReference>
<dbReference type="PANTHER" id="PTHR36478:SF18">
    <property type="entry name" value="LISH DOMAIN-CONTAINING PROTEIN"/>
    <property type="match status" value="1"/>
</dbReference>
<keyword evidence="2" id="KW-1185">Reference proteome</keyword>
<sequence length="205" mass="23259">LKRETGVFFDAAHLRRMLLHDRWAAASCYALRFPTVGDCSSAGDMLRCRLVVFRVIANYAACRRTCAVNALFQGLYDSLHGHPKCHPHRRMLLSLRSEHSKWCQVSLVVRIVCSGKLELLVSGDKLGNDDTLLHRSTKSKVVEDIMYLVARCPELKAKAQLPHCSFNSKYIVSLGYWDVRCVTGINLATLRHMSSSVRFFERGIF</sequence>
<gene>
    <name evidence="1" type="ORF">U9M48_024781</name>
</gene>